<dbReference type="GO" id="GO:0050660">
    <property type="term" value="F:flavin adenine dinucleotide binding"/>
    <property type="evidence" value="ECO:0007669"/>
    <property type="project" value="InterPro"/>
</dbReference>
<protein>
    <recommendedName>
        <fullName evidence="9">3-methylmercaptopropionyl-CoA dehydrogenase</fullName>
        <ecNumber evidence="8">1.3.99.41</ecNumber>
    </recommendedName>
</protein>
<feature type="domain" description="Acetyl-CoA dehydrogenase-like C-terminal" evidence="14">
    <location>
        <begin position="463"/>
        <end position="587"/>
    </location>
</feature>
<sequence length="592" mass="63856">MSDYRYPLREAEFALKALVDFDQLCAKGELEGVGLELAMAIIEEAGKLGSEVLAPLNRVGDTDGAKLTDRGVQESPGFADAYAQFCAGGWASLTSPEAYGGQALPSVLNTTVGEIWQSSNLAFALCPMLAAGATEAIIKHASDELKQKYAPKMVSGEWACTMNLTEPDAGTDLAALKTKAEPNGDHYLISGQKIFITWGDHQMTDNIVHLVLARLPDAPPGVKGISLFIVPKFMVDDNGNLGEANDLRCVSLEHKLGIHGSPTCVMSYGDNGGAVGYLVGEKHNGLSFMFTMMNHARQDVGLQGVAVSERSYQQAVAYAKDRLQGTNKDGSRYTIFKFPDVRRMLMQMKASIEAMRGLALIASAEIDRSHYGNDAEQKAKHGQRVDLLTPIVKGWLTELAQEVTSLGIQIHGGMGFIEETGVAQHYRDARILPIYEGTNGVQALDLVGRKTLLNEGAHLNDLFADIESTISQLAAEPSLKASAGKMQQALEAARAARAWLLDNSPQDKSAPGSVSFSFLMLMGYLCGGWVMAKNQLHAQAQLAEGAGDAEFLKAKLVTANFYFEQLLPKTQAYFAAIESGSESTMALSEEQF</sequence>
<feature type="domain" description="Acyl-CoA dehydrogenase/oxidase C-terminal" evidence="11">
    <location>
        <begin position="284"/>
        <end position="445"/>
    </location>
</feature>
<dbReference type="Pfam" id="PF02771">
    <property type="entry name" value="Acyl-CoA_dh_N"/>
    <property type="match status" value="1"/>
</dbReference>
<dbReference type="PANTHER" id="PTHR42803">
    <property type="entry name" value="ACYL-COA DEHYDROGENASE"/>
    <property type="match status" value="1"/>
</dbReference>
<evidence type="ECO:0000256" key="10">
    <source>
        <dbReference type="RuleBase" id="RU362125"/>
    </source>
</evidence>
<evidence type="ECO:0000256" key="4">
    <source>
        <dbReference type="ARBA" id="ARBA00022827"/>
    </source>
</evidence>
<dbReference type="SUPFAM" id="SSF47203">
    <property type="entry name" value="Acyl-CoA dehydrogenase C-terminal domain-like"/>
    <property type="match status" value="1"/>
</dbReference>
<dbReference type="Pfam" id="PF12806">
    <property type="entry name" value="Acyl-CoA_dh_C"/>
    <property type="match status" value="1"/>
</dbReference>
<reference evidence="16" key="1">
    <citation type="journal article" date="2019" name="Int. J. Syst. Evol. Microbiol.">
        <title>The Global Catalogue of Microorganisms (GCM) 10K type strain sequencing project: providing services to taxonomists for standard genome sequencing and annotation.</title>
        <authorList>
            <consortium name="The Broad Institute Genomics Platform"/>
            <consortium name="The Broad Institute Genome Sequencing Center for Infectious Disease"/>
            <person name="Wu L."/>
            <person name="Ma J."/>
        </authorList>
    </citation>
    <scope>NUCLEOTIDE SEQUENCE [LARGE SCALE GENOMIC DNA]</scope>
    <source>
        <strain evidence="16">JCM 19134</strain>
    </source>
</reference>
<dbReference type="InterPro" id="IPR052166">
    <property type="entry name" value="Diverse_Acyl-CoA_DH"/>
</dbReference>
<dbReference type="Pfam" id="PF00441">
    <property type="entry name" value="Acyl-CoA_dh_1"/>
    <property type="match status" value="1"/>
</dbReference>
<dbReference type="InterPro" id="IPR037069">
    <property type="entry name" value="AcylCoA_DH/ox_N_sf"/>
</dbReference>
<dbReference type="InterPro" id="IPR009100">
    <property type="entry name" value="AcylCoA_DH/oxidase_NM_dom_sf"/>
</dbReference>
<evidence type="ECO:0000313" key="16">
    <source>
        <dbReference type="Proteomes" id="UP001409585"/>
    </source>
</evidence>
<keyword evidence="4 10" id="KW-0274">FAD</keyword>
<evidence type="ECO:0000256" key="1">
    <source>
        <dbReference type="ARBA" id="ARBA00001974"/>
    </source>
</evidence>
<dbReference type="InterPro" id="IPR025878">
    <property type="entry name" value="Acyl-CoA_dh-like_C_dom"/>
</dbReference>
<feature type="domain" description="Acyl-CoA oxidase/dehydrogenase middle" evidence="12">
    <location>
        <begin position="162"/>
        <end position="267"/>
    </location>
</feature>
<comment type="similarity">
    <text evidence="2 10">Belongs to the acyl-CoA dehydrogenase family.</text>
</comment>
<evidence type="ECO:0000256" key="6">
    <source>
        <dbReference type="ARBA" id="ARBA00051388"/>
    </source>
</evidence>
<evidence type="ECO:0000259" key="12">
    <source>
        <dbReference type="Pfam" id="PF02770"/>
    </source>
</evidence>
<evidence type="ECO:0000256" key="5">
    <source>
        <dbReference type="ARBA" id="ARBA00023002"/>
    </source>
</evidence>
<comment type="function">
    <text evidence="7">Involved in the assimilation of dimethylsulphoniopropionate (DMSP), an important compound in the fixation of carbon in marine phytoplankton, by mediating the conversion of 3-(methylthio)propanoyl-CoA (MMPA-CoA) to 3-(methylthio)acryloyl-CoA (MTA-CoA).</text>
</comment>
<dbReference type="InterPro" id="IPR036250">
    <property type="entry name" value="AcylCo_DH-like_C"/>
</dbReference>
<dbReference type="EMBL" id="BAABLX010000003">
    <property type="protein sequence ID" value="GAA4930610.1"/>
    <property type="molecule type" value="Genomic_DNA"/>
</dbReference>
<evidence type="ECO:0000313" key="15">
    <source>
        <dbReference type="EMBL" id="GAA4930610.1"/>
    </source>
</evidence>
<dbReference type="PANTHER" id="PTHR42803:SF1">
    <property type="entry name" value="BROAD-SPECIFICITY LINEAR ACYL-COA DEHYDROGENASE FADE5"/>
    <property type="match status" value="1"/>
</dbReference>
<name>A0AAV3TX64_9ALTE</name>
<evidence type="ECO:0000256" key="2">
    <source>
        <dbReference type="ARBA" id="ARBA00009347"/>
    </source>
</evidence>
<organism evidence="15 16">
    <name type="scientific">Halioxenophilus aromaticivorans</name>
    <dbReference type="NCBI Taxonomy" id="1306992"/>
    <lineage>
        <taxon>Bacteria</taxon>
        <taxon>Pseudomonadati</taxon>
        <taxon>Pseudomonadota</taxon>
        <taxon>Gammaproteobacteria</taxon>
        <taxon>Alteromonadales</taxon>
        <taxon>Alteromonadaceae</taxon>
        <taxon>Halioxenophilus</taxon>
    </lineage>
</organism>
<dbReference type="InterPro" id="IPR006091">
    <property type="entry name" value="Acyl-CoA_Oxase/DH_mid-dom"/>
</dbReference>
<dbReference type="SUPFAM" id="SSF56645">
    <property type="entry name" value="Acyl-CoA dehydrogenase NM domain-like"/>
    <property type="match status" value="1"/>
</dbReference>
<dbReference type="Gene3D" id="1.20.140.10">
    <property type="entry name" value="Butyryl-CoA Dehydrogenase, subunit A, domain 3"/>
    <property type="match status" value="1"/>
</dbReference>
<dbReference type="InterPro" id="IPR009075">
    <property type="entry name" value="AcylCo_DH/oxidase_C"/>
</dbReference>
<evidence type="ECO:0000256" key="9">
    <source>
        <dbReference type="ARBA" id="ARBA00069043"/>
    </source>
</evidence>
<dbReference type="Gene3D" id="1.10.540.10">
    <property type="entry name" value="Acyl-CoA dehydrogenase/oxidase, N-terminal domain"/>
    <property type="match status" value="1"/>
</dbReference>
<comment type="cofactor">
    <cofactor evidence="1 10">
        <name>FAD</name>
        <dbReference type="ChEBI" id="CHEBI:57692"/>
    </cofactor>
</comment>
<comment type="catalytic activity">
    <reaction evidence="6">
        <text>3-(methylsulfanyl)propanoyl-CoA + oxidized [electron-transfer flavoprotein] + H(+) = 3-(methylsulfanyl)acryloyl-CoA + reduced [electron-transfer flavoprotein]</text>
        <dbReference type="Rhea" id="RHEA:52612"/>
        <dbReference type="Rhea" id="RHEA-COMP:10685"/>
        <dbReference type="Rhea" id="RHEA-COMP:10686"/>
        <dbReference type="ChEBI" id="CHEBI:15378"/>
        <dbReference type="ChEBI" id="CHEBI:57692"/>
        <dbReference type="ChEBI" id="CHEBI:58307"/>
        <dbReference type="ChEBI" id="CHEBI:82815"/>
        <dbReference type="ChEBI" id="CHEBI:84994"/>
        <dbReference type="EC" id="1.3.99.41"/>
    </reaction>
    <physiologicalReaction direction="left-to-right" evidence="6">
        <dbReference type="Rhea" id="RHEA:52613"/>
    </physiologicalReaction>
</comment>
<dbReference type="Proteomes" id="UP001409585">
    <property type="component" value="Unassembled WGS sequence"/>
</dbReference>
<dbReference type="RefSeq" id="WP_345416025.1">
    <property type="nucleotide sequence ID" value="NZ_AP031496.1"/>
</dbReference>
<keyword evidence="16" id="KW-1185">Reference proteome</keyword>
<evidence type="ECO:0000259" key="13">
    <source>
        <dbReference type="Pfam" id="PF02771"/>
    </source>
</evidence>
<dbReference type="AlphaFoldDB" id="A0AAV3TX64"/>
<accession>A0AAV3TX64</accession>
<evidence type="ECO:0000259" key="11">
    <source>
        <dbReference type="Pfam" id="PF00441"/>
    </source>
</evidence>
<evidence type="ECO:0000259" key="14">
    <source>
        <dbReference type="Pfam" id="PF12806"/>
    </source>
</evidence>
<dbReference type="GO" id="GO:0016627">
    <property type="term" value="F:oxidoreductase activity, acting on the CH-CH group of donors"/>
    <property type="evidence" value="ECO:0007669"/>
    <property type="project" value="InterPro"/>
</dbReference>
<evidence type="ECO:0000256" key="7">
    <source>
        <dbReference type="ARBA" id="ARBA00058683"/>
    </source>
</evidence>
<dbReference type="InterPro" id="IPR013786">
    <property type="entry name" value="AcylCoA_DH/ox_N"/>
</dbReference>
<evidence type="ECO:0000256" key="3">
    <source>
        <dbReference type="ARBA" id="ARBA00022630"/>
    </source>
</evidence>
<dbReference type="EC" id="1.3.99.41" evidence="8"/>
<dbReference type="Pfam" id="PF02770">
    <property type="entry name" value="Acyl-CoA_dh_M"/>
    <property type="match status" value="1"/>
</dbReference>
<proteinExistence type="inferred from homology"/>
<keyword evidence="5 10" id="KW-0560">Oxidoreductase</keyword>
<dbReference type="Gene3D" id="2.40.110.10">
    <property type="entry name" value="Butyryl-CoA Dehydrogenase, subunit A, domain 2"/>
    <property type="match status" value="1"/>
</dbReference>
<comment type="caution">
    <text evidence="15">The sequence shown here is derived from an EMBL/GenBank/DDBJ whole genome shotgun (WGS) entry which is preliminary data.</text>
</comment>
<gene>
    <name evidence="15" type="ORF">GCM10025791_03150</name>
</gene>
<feature type="domain" description="Acyl-CoA dehydrogenase/oxidase N-terminal" evidence="13">
    <location>
        <begin position="79"/>
        <end position="157"/>
    </location>
</feature>
<dbReference type="FunFam" id="2.40.110.10:FF:000031">
    <property type="entry name" value="Acyl-CoA dehydrogenase, putative"/>
    <property type="match status" value="1"/>
</dbReference>
<keyword evidence="3 10" id="KW-0285">Flavoprotein</keyword>
<evidence type="ECO:0000256" key="8">
    <source>
        <dbReference type="ARBA" id="ARBA00066694"/>
    </source>
</evidence>
<dbReference type="InterPro" id="IPR046373">
    <property type="entry name" value="Acyl-CoA_Oxase/DH_mid-dom_sf"/>
</dbReference>